<evidence type="ECO:0000256" key="2">
    <source>
        <dbReference type="ARBA" id="ARBA00022679"/>
    </source>
</evidence>
<keyword evidence="3" id="KW-0547">Nucleotide-binding</keyword>
<reference evidence="7 8" key="1">
    <citation type="submission" date="2024-04" db="EMBL/GenBank/DDBJ databases">
        <title>Tritrichomonas musculus Genome.</title>
        <authorList>
            <person name="Alves-Ferreira E."/>
            <person name="Grigg M."/>
            <person name="Lorenzi H."/>
            <person name="Galac M."/>
        </authorList>
    </citation>
    <scope>NUCLEOTIDE SEQUENCE [LARGE SCALE GENOMIC DNA]</scope>
    <source>
        <strain evidence="7 8">EAF2021</strain>
    </source>
</reference>
<keyword evidence="4" id="KW-0418">Kinase</keyword>
<dbReference type="Pfam" id="PF00069">
    <property type="entry name" value="Pkinase"/>
    <property type="match status" value="1"/>
</dbReference>
<dbReference type="Proteomes" id="UP001470230">
    <property type="component" value="Unassembled WGS sequence"/>
</dbReference>
<protein>
    <recommendedName>
        <fullName evidence="6">Protein kinase domain-containing protein</fullName>
    </recommendedName>
</protein>
<keyword evidence="2" id="KW-0808">Transferase</keyword>
<evidence type="ECO:0000256" key="1">
    <source>
        <dbReference type="ARBA" id="ARBA00022527"/>
    </source>
</evidence>
<keyword evidence="1" id="KW-0723">Serine/threonine-protein kinase</keyword>
<evidence type="ECO:0000256" key="4">
    <source>
        <dbReference type="ARBA" id="ARBA00022777"/>
    </source>
</evidence>
<dbReference type="InterPro" id="IPR011009">
    <property type="entry name" value="Kinase-like_dom_sf"/>
</dbReference>
<dbReference type="SMART" id="SM00220">
    <property type="entry name" value="S_TKc"/>
    <property type="match status" value="1"/>
</dbReference>
<dbReference type="InterPro" id="IPR000719">
    <property type="entry name" value="Prot_kinase_dom"/>
</dbReference>
<evidence type="ECO:0000256" key="5">
    <source>
        <dbReference type="ARBA" id="ARBA00022840"/>
    </source>
</evidence>
<proteinExistence type="predicted"/>
<dbReference type="PROSITE" id="PS00108">
    <property type="entry name" value="PROTEIN_KINASE_ST"/>
    <property type="match status" value="1"/>
</dbReference>
<dbReference type="PANTHER" id="PTHR24351">
    <property type="entry name" value="RIBOSOMAL PROTEIN S6 KINASE"/>
    <property type="match status" value="1"/>
</dbReference>
<sequence>MNKLLIEIMNGRMNLGLLNELPKDLFFDFKYIDSGSFSDIFVATHLKTKTKVALKISLKHNDIEYLQREANIHKSLHHPFICQYFADFETENLFLIAMELVEGTNLLELVKKYKGLHINEVKSIFSQLIIVMEYMHEINISHRDLKLENIMIDKYGHIRLIDFGFSSLDTIMTTCCGSIPYCAPEILLGNSYTKSADIWSLGIILYTLIQGFLPFYHNNIKMLVNNICSNGVYFPPSFDATARDLIEKMLVKDPKKRISLDEIKKHHFVEQEKLFLIDYKNLFAPTLNEVDSKKKTQLPPIPLKVNNSMNLTKNIFNFKMKKNFKKGYNIRVRHHSTNEITCQTEAILHGKIISQSDSIDENILCRNDFAFNLNKLIEFAYIKL</sequence>
<dbReference type="SUPFAM" id="SSF56112">
    <property type="entry name" value="Protein kinase-like (PK-like)"/>
    <property type="match status" value="1"/>
</dbReference>
<dbReference type="PROSITE" id="PS50011">
    <property type="entry name" value="PROTEIN_KINASE_DOM"/>
    <property type="match status" value="1"/>
</dbReference>
<dbReference type="Gene3D" id="1.10.510.10">
    <property type="entry name" value="Transferase(Phosphotransferase) domain 1"/>
    <property type="match status" value="1"/>
</dbReference>
<organism evidence="7 8">
    <name type="scientific">Tritrichomonas musculus</name>
    <dbReference type="NCBI Taxonomy" id="1915356"/>
    <lineage>
        <taxon>Eukaryota</taxon>
        <taxon>Metamonada</taxon>
        <taxon>Parabasalia</taxon>
        <taxon>Tritrichomonadida</taxon>
        <taxon>Tritrichomonadidae</taxon>
        <taxon>Tritrichomonas</taxon>
    </lineage>
</organism>
<evidence type="ECO:0000256" key="3">
    <source>
        <dbReference type="ARBA" id="ARBA00022741"/>
    </source>
</evidence>
<comment type="caution">
    <text evidence="7">The sequence shown here is derived from an EMBL/GenBank/DDBJ whole genome shotgun (WGS) entry which is preliminary data.</text>
</comment>
<keyword evidence="5" id="KW-0067">ATP-binding</keyword>
<keyword evidence="8" id="KW-1185">Reference proteome</keyword>
<gene>
    <name evidence="7" type="ORF">M9Y10_039416</name>
</gene>
<dbReference type="EMBL" id="JAPFFF010000006">
    <property type="protein sequence ID" value="KAK8888348.1"/>
    <property type="molecule type" value="Genomic_DNA"/>
</dbReference>
<evidence type="ECO:0000313" key="8">
    <source>
        <dbReference type="Proteomes" id="UP001470230"/>
    </source>
</evidence>
<feature type="domain" description="Protein kinase" evidence="6">
    <location>
        <begin position="26"/>
        <end position="269"/>
    </location>
</feature>
<name>A0ABR2KBY1_9EUKA</name>
<evidence type="ECO:0000259" key="6">
    <source>
        <dbReference type="PROSITE" id="PS50011"/>
    </source>
</evidence>
<dbReference type="InterPro" id="IPR008271">
    <property type="entry name" value="Ser/Thr_kinase_AS"/>
</dbReference>
<evidence type="ECO:0000313" key="7">
    <source>
        <dbReference type="EMBL" id="KAK8888348.1"/>
    </source>
</evidence>
<accession>A0ABR2KBY1</accession>